<dbReference type="GO" id="GO:0140359">
    <property type="term" value="F:ABC-type transporter activity"/>
    <property type="evidence" value="ECO:0007669"/>
    <property type="project" value="InterPro"/>
</dbReference>
<protein>
    <submittedName>
        <fullName evidence="14">ABC transporter</fullName>
    </submittedName>
</protein>
<dbReference type="GO" id="GO:0005524">
    <property type="term" value="F:ATP binding"/>
    <property type="evidence" value="ECO:0007669"/>
    <property type="project" value="UniProtKB-KW"/>
</dbReference>
<dbReference type="PROSITE" id="PS50893">
    <property type="entry name" value="ABC_TRANSPORTER_2"/>
    <property type="match status" value="2"/>
</dbReference>
<dbReference type="InterPro" id="IPR034001">
    <property type="entry name" value="ABCG_PDR_1"/>
</dbReference>
<dbReference type="Gene3D" id="3.40.50.300">
    <property type="entry name" value="P-loop containing nucleotide triphosphate hydrolases"/>
    <property type="match status" value="2"/>
</dbReference>
<feature type="transmembrane region" description="Helical" evidence="12">
    <location>
        <begin position="588"/>
        <end position="613"/>
    </location>
</feature>
<dbReference type="GeneID" id="70252444"/>
<dbReference type="InterPro" id="IPR043926">
    <property type="entry name" value="ABCG_dom"/>
</dbReference>
<dbReference type="FunFam" id="3.40.50.300:FF:002416">
    <property type="entry name" value="ABC multidrug transporter (Eurofung)"/>
    <property type="match status" value="1"/>
</dbReference>
<dbReference type="InterPro" id="IPR003593">
    <property type="entry name" value="AAA+_ATPase"/>
</dbReference>
<dbReference type="CDD" id="cd03233">
    <property type="entry name" value="ABCG_PDR_domain1"/>
    <property type="match status" value="1"/>
</dbReference>
<keyword evidence="3" id="KW-0813">Transport</keyword>
<keyword evidence="6" id="KW-0547">Nucleotide-binding</keyword>
<feature type="transmembrane region" description="Helical" evidence="12">
    <location>
        <begin position="1190"/>
        <end position="1209"/>
    </location>
</feature>
<organism evidence="14 15">
    <name type="scientific">Talaromyces proteolyticus</name>
    <dbReference type="NCBI Taxonomy" id="1131652"/>
    <lineage>
        <taxon>Eukaryota</taxon>
        <taxon>Fungi</taxon>
        <taxon>Dikarya</taxon>
        <taxon>Ascomycota</taxon>
        <taxon>Pezizomycotina</taxon>
        <taxon>Eurotiomycetes</taxon>
        <taxon>Eurotiomycetidae</taxon>
        <taxon>Eurotiales</taxon>
        <taxon>Trichocomaceae</taxon>
        <taxon>Talaromyces</taxon>
        <taxon>Talaromyces sect. Bacilispori</taxon>
    </lineage>
</organism>
<name>A0AAD4KPC8_9EURO</name>
<dbReference type="RefSeq" id="XP_046071179.1">
    <property type="nucleotide sequence ID" value="XM_046222157.1"/>
</dbReference>
<dbReference type="SMART" id="SM00382">
    <property type="entry name" value="AAA"/>
    <property type="match status" value="2"/>
</dbReference>
<evidence type="ECO:0000256" key="1">
    <source>
        <dbReference type="ARBA" id="ARBA00004651"/>
    </source>
</evidence>
<feature type="region of interest" description="Disordered" evidence="11">
    <location>
        <begin position="1"/>
        <end position="95"/>
    </location>
</feature>
<evidence type="ECO:0000256" key="10">
    <source>
        <dbReference type="SAM" id="Coils"/>
    </source>
</evidence>
<dbReference type="EMBL" id="JAJTJA010000007">
    <property type="protein sequence ID" value="KAH8696241.1"/>
    <property type="molecule type" value="Genomic_DNA"/>
</dbReference>
<feature type="transmembrane region" description="Helical" evidence="12">
    <location>
        <begin position="1330"/>
        <end position="1351"/>
    </location>
</feature>
<dbReference type="Pfam" id="PF00005">
    <property type="entry name" value="ABC_tran"/>
    <property type="match status" value="2"/>
</dbReference>
<reference evidence="14" key="1">
    <citation type="submission" date="2021-12" db="EMBL/GenBank/DDBJ databases">
        <title>Convergent genome expansion in fungi linked to evolution of root-endophyte symbiosis.</title>
        <authorList>
            <consortium name="DOE Joint Genome Institute"/>
            <person name="Ke Y.-H."/>
            <person name="Bonito G."/>
            <person name="Liao H.-L."/>
            <person name="Looney B."/>
            <person name="Rojas-Flechas A."/>
            <person name="Nash J."/>
            <person name="Hameed K."/>
            <person name="Schadt C."/>
            <person name="Martin F."/>
            <person name="Crous P.W."/>
            <person name="Miettinen O."/>
            <person name="Magnuson J.K."/>
            <person name="Labbe J."/>
            <person name="Jacobson D."/>
            <person name="Doktycz M.J."/>
            <person name="Veneault-Fourrey C."/>
            <person name="Kuo A."/>
            <person name="Mondo S."/>
            <person name="Calhoun S."/>
            <person name="Riley R."/>
            <person name="Ohm R."/>
            <person name="LaButti K."/>
            <person name="Andreopoulos B."/>
            <person name="Pangilinan J."/>
            <person name="Nolan M."/>
            <person name="Tritt A."/>
            <person name="Clum A."/>
            <person name="Lipzen A."/>
            <person name="Daum C."/>
            <person name="Barry K."/>
            <person name="Grigoriev I.V."/>
            <person name="Vilgalys R."/>
        </authorList>
    </citation>
    <scope>NUCLEOTIDE SEQUENCE</scope>
    <source>
        <strain evidence="14">PMI_201</strain>
    </source>
</reference>
<keyword evidence="8 12" id="KW-1133">Transmembrane helix</keyword>
<feature type="transmembrane region" description="Helical" evidence="12">
    <location>
        <begin position="760"/>
        <end position="780"/>
    </location>
</feature>
<comment type="similarity">
    <text evidence="2">Belongs to the ABC transporter superfamily. ABCG family. PDR (TC 3.A.1.205) subfamily.</text>
</comment>
<keyword evidence="9 12" id="KW-0472">Membrane</keyword>
<comment type="subcellular location">
    <subcellularLocation>
        <location evidence="1">Cell membrane</location>
        <topology evidence="1">Multi-pass membrane protein</topology>
    </subcellularLocation>
</comment>
<feature type="transmembrane region" description="Helical" evidence="12">
    <location>
        <begin position="515"/>
        <end position="536"/>
    </location>
</feature>
<dbReference type="InterPro" id="IPR034003">
    <property type="entry name" value="ABCG_PDR_2"/>
</dbReference>
<dbReference type="CDD" id="cd03232">
    <property type="entry name" value="ABCG_PDR_domain2"/>
    <property type="match status" value="1"/>
</dbReference>
<evidence type="ECO:0000313" key="14">
    <source>
        <dbReference type="EMBL" id="KAH8696241.1"/>
    </source>
</evidence>
<accession>A0AAD4KPC8</accession>
<keyword evidence="10" id="KW-0175">Coiled coil</keyword>
<dbReference type="GO" id="GO:0005886">
    <property type="term" value="C:plasma membrane"/>
    <property type="evidence" value="ECO:0007669"/>
    <property type="project" value="UniProtKB-SubCell"/>
</dbReference>
<feature type="domain" description="ABC transporter" evidence="13">
    <location>
        <begin position="853"/>
        <end position="1096"/>
    </location>
</feature>
<dbReference type="Pfam" id="PF01061">
    <property type="entry name" value="ABC2_membrane"/>
    <property type="match status" value="2"/>
</dbReference>
<evidence type="ECO:0000256" key="8">
    <source>
        <dbReference type="ARBA" id="ARBA00022989"/>
    </source>
</evidence>
<dbReference type="InterPro" id="IPR027417">
    <property type="entry name" value="P-loop_NTPase"/>
</dbReference>
<feature type="transmembrane region" description="Helical" evidence="12">
    <location>
        <begin position="625"/>
        <end position="643"/>
    </location>
</feature>
<gene>
    <name evidence="14" type="ORF">BGW36DRAFT_462146</name>
</gene>
<keyword evidence="15" id="KW-1185">Reference proteome</keyword>
<dbReference type="InterPro" id="IPR017871">
    <property type="entry name" value="ABC_transporter-like_CS"/>
</dbReference>
<evidence type="ECO:0000256" key="9">
    <source>
        <dbReference type="ARBA" id="ARBA00023136"/>
    </source>
</evidence>
<evidence type="ECO:0000256" key="2">
    <source>
        <dbReference type="ARBA" id="ARBA00006012"/>
    </source>
</evidence>
<dbReference type="GO" id="GO:0016887">
    <property type="term" value="F:ATP hydrolysis activity"/>
    <property type="evidence" value="ECO:0007669"/>
    <property type="project" value="InterPro"/>
</dbReference>
<dbReference type="Pfam" id="PF19055">
    <property type="entry name" value="ABC2_membrane_7"/>
    <property type="match status" value="2"/>
</dbReference>
<feature type="coiled-coil region" evidence="10">
    <location>
        <begin position="456"/>
        <end position="483"/>
    </location>
</feature>
<dbReference type="InterPro" id="IPR003439">
    <property type="entry name" value="ABC_transporter-like_ATP-bd"/>
</dbReference>
<dbReference type="FunFam" id="3.40.50.300:FF:000054">
    <property type="entry name" value="ABC multidrug transporter atrF"/>
    <property type="match status" value="1"/>
</dbReference>
<dbReference type="InterPro" id="IPR013525">
    <property type="entry name" value="ABC2_TM"/>
</dbReference>
<dbReference type="PANTHER" id="PTHR19241">
    <property type="entry name" value="ATP-BINDING CASSETTE TRANSPORTER"/>
    <property type="match status" value="1"/>
</dbReference>
<feature type="transmembrane region" description="Helical" evidence="12">
    <location>
        <begin position="1259"/>
        <end position="1285"/>
    </location>
</feature>
<evidence type="ECO:0000256" key="7">
    <source>
        <dbReference type="ARBA" id="ARBA00022840"/>
    </source>
</evidence>
<feature type="compositionally biased region" description="Polar residues" evidence="11">
    <location>
        <begin position="52"/>
        <end position="72"/>
    </location>
</feature>
<feature type="transmembrane region" description="Helical" evidence="12">
    <location>
        <begin position="548"/>
        <end position="567"/>
    </location>
</feature>
<dbReference type="Pfam" id="PF06422">
    <property type="entry name" value="PDR_CDR"/>
    <property type="match status" value="1"/>
</dbReference>
<keyword evidence="5 12" id="KW-0812">Transmembrane</keyword>
<evidence type="ECO:0000256" key="11">
    <source>
        <dbReference type="SAM" id="MobiDB-lite"/>
    </source>
</evidence>
<keyword evidence="7" id="KW-0067">ATP-binding</keyword>
<feature type="domain" description="ABC transporter" evidence="13">
    <location>
        <begin position="150"/>
        <end position="412"/>
    </location>
</feature>
<feature type="compositionally biased region" description="Polar residues" evidence="11">
    <location>
        <begin position="9"/>
        <end position="40"/>
    </location>
</feature>
<feature type="transmembrane region" description="Helical" evidence="12">
    <location>
        <begin position="1363"/>
        <end position="1383"/>
    </location>
</feature>
<evidence type="ECO:0000256" key="3">
    <source>
        <dbReference type="ARBA" id="ARBA00022448"/>
    </source>
</evidence>
<feature type="transmembrane region" description="Helical" evidence="12">
    <location>
        <begin position="655"/>
        <end position="675"/>
    </location>
</feature>
<feature type="transmembrane region" description="Helical" evidence="12">
    <location>
        <begin position="1454"/>
        <end position="1476"/>
    </location>
</feature>
<dbReference type="Proteomes" id="UP001201262">
    <property type="component" value="Unassembled WGS sequence"/>
</dbReference>
<dbReference type="SUPFAM" id="SSF52540">
    <property type="entry name" value="P-loop containing nucleoside triphosphate hydrolases"/>
    <property type="match status" value="2"/>
</dbReference>
<dbReference type="PROSITE" id="PS00211">
    <property type="entry name" value="ABC_TRANSPORTER_1"/>
    <property type="match status" value="1"/>
</dbReference>
<dbReference type="InterPro" id="IPR029481">
    <property type="entry name" value="ABC_trans_N"/>
</dbReference>
<evidence type="ECO:0000259" key="13">
    <source>
        <dbReference type="PROSITE" id="PS50893"/>
    </source>
</evidence>
<evidence type="ECO:0000256" key="5">
    <source>
        <dbReference type="ARBA" id="ARBA00022692"/>
    </source>
</evidence>
<evidence type="ECO:0000313" key="15">
    <source>
        <dbReference type="Proteomes" id="UP001201262"/>
    </source>
</evidence>
<sequence>MLARETIMAQFSSPKRSNDSTVPTLNENHVQSPAQFSPIRTASDHADDGFEENNSNNQAKPSQQRESNNYDNTPLGISRIFSTKTSDGEREKDDDWAEIQRLMSRMFGRERQEQSEEEKTRHVGVVWKNLSVKGVGLGAALQPSVGDVFLGLPRLVKGLLTRGRKGATTRAPVKTILHDFTGCVRPGEMLLVLGRPGSGCSTFLKTIGNQRAGYESIEGDVSYGGTDPKTMAQQFRSEVSYNPEDDLHYATLTVKQTLSFALQTRTPAKESRNPGESRKDYQKTFLAAISKLFWIEHTMDTKVGNELIHGISGGEKKRVSIAEAMITKASTQCWDNSTRGLDASTALEYVQSLRSLTNMARVSTLVALYQAAEGLYKLFDKVVLIEEGRCAYFGRTDQARAYFESLGFQCPPRWTSPDFLTSISDPHARRVKSGWEERIPRTAEEFEKAYLNSQVRKDAIQDINDFEQKLEKQQHEREAARGKIKQKNFTLPFHKQVLALTRRQFLVMVGDRQSLYGKWCMLLFEALIVGSLFYNLPPTSSGVFPRGGVMFFLLLFNSLLALAELTSTFGSRPILMKHKSFSFYRPSAYALAQVVVDVPLVFIQVVMFDIVVYFMANLSRTPSQFFISVLFLFTLTMTIYSFFRSLGALCSTLDVATRITGVALQALIVYTGYLIPPWKMHPWLKWLMWINPVQYAFEALMSNEFYNLNIQCTPPYLVPEGPNTSPQHQSCLIQGSQPDQTVVRGSNYIEAAYTYSRSHLWRNLGIIIAWFILFVTLTMIGMELQRPNKGGSSLTVFVRGQAPKDVDDAIKNKTVPGDEEASDYVYRNPENADGDSVHSTHKVEGISRNTAIFTWQHVSYDIPVKGGQKRLLNDVQGYVKPGRLTAMMGASGAGKTTLLNVLAQRVDIGVVKGDFLINGRTLPKSFQRATGFAEQMDVHEPTATVRECLRFSAKLRQPHEVPLQEKYDYCEKVIDLLEMRSIAGATVGSGSVGLNQEQRKRLTIGVELASKPELLLFLDEPTSGLDSLAAYNIVRFLRRLADAGQAVLCTIHQPSAVLFEQFDDLVLLKSGGRVVYHGELGGDCRTLIDYFERNGGKKCALDANPAEYMLEVIGAGNPDYRGKDWGDVWASCEEHDTRTKEVEEIVRSRRGQKTGDETKDDREYAMPLWTQIMATTQRSFVAYWRSPEYLLGKFMLHIFTGLFNAFTFWKLGHSYIDMQSRLFSVFMTLTICPPLIQQLQPRFLHFRNLYESREGKAKIYSWAAFATSAILPEIPYSIVAGSIYFNCWYWGVGFPRNSFTSGFTYILILLFELFYVGFGQFIAALSPNEIFASLLVPAFFTFVVSFCGVVVPYAALPSFWKSWMYWTTPFNYLLEAFLGVLVYNQPVRCVSREEAKFSPPSGMTCHGYAGVFAQESGGYVEDEGNGMCSFCQYSTGNQFARGFNIFYSHKWRDFAIFWAYIAFNFAAVFGLSWIYLHGFQRIKTVVSVRRTKKGKAKNSETLEKLGNAA</sequence>
<keyword evidence="4" id="KW-1003">Cell membrane</keyword>
<proteinExistence type="inferred from homology"/>
<evidence type="ECO:0000256" key="4">
    <source>
        <dbReference type="ARBA" id="ARBA00022475"/>
    </source>
</evidence>
<feature type="transmembrane region" description="Helical" evidence="12">
    <location>
        <begin position="1305"/>
        <end position="1323"/>
    </location>
</feature>
<comment type="caution">
    <text evidence="14">The sequence shown here is derived from an EMBL/GenBank/DDBJ whole genome shotgun (WGS) entry which is preliminary data.</text>
</comment>
<dbReference type="Pfam" id="PF14510">
    <property type="entry name" value="ABC_trans_N"/>
    <property type="match status" value="1"/>
</dbReference>
<dbReference type="InterPro" id="IPR010929">
    <property type="entry name" value="PDR_CDR_ABC"/>
</dbReference>
<evidence type="ECO:0000256" key="12">
    <source>
        <dbReference type="SAM" id="Phobius"/>
    </source>
</evidence>
<evidence type="ECO:0000256" key="6">
    <source>
        <dbReference type="ARBA" id="ARBA00022741"/>
    </source>
</evidence>